<feature type="domain" description="Carrier" evidence="4">
    <location>
        <begin position="350"/>
        <end position="426"/>
    </location>
</feature>
<dbReference type="InterPro" id="IPR020806">
    <property type="entry name" value="PKS_PP-bd"/>
</dbReference>
<dbReference type="SUPFAM" id="SSF51735">
    <property type="entry name" value="NAD(P)-binding Rossmann-fold domains"/>
    <property type="match status" value="1"/>
</dbReference>
<evidence type="ECO:0000256" key="1">
    <source>
        <dbReference type="ARBA" id="ARBA00022450"/>
    </source>
</evidence>
<dbReference type="Gene3D" id="3.40.47.10">
    <property type="match status" value="1"/>
</dbReference>
<dbReference type="Gene3D" id="3.40.50.720">
    <property type="entry name" value="NAD(P)-binding Rossmann-like Domain"/>
    <property type="match status" value="1"/>
</dbReference>
<dbReference type="OrthoDB" id="329835at2759"/>
<dbReference type="SUPFAM" id="SSF47336">
    <property type="entry name" value="ACP-like"/>
    <property type="match status" value="1"/>
</dbReference>
<keyword evidence="1" id="KW-0596">Phosphopantetheine</keyword>
<evidence type="ECO:0008006" key="8">
    <source>
        <dbReference type="Google" id="ProtNLM"/>
    </source>
</evidence>
<organism evidence="6 7">
    <name type="scientific">Polarella glacialis</name>
    <name type="common">Dinoflagellate</name>
    <dbReference type="NCBI Taxonomy" id="89957"/>
    <lineage>
        <taxon>Eukaryota</taxon>
        <taxon>Sar</taxon>
        <taxon>Alveolata</taxon>
        <taxon>Dinophyceae</taxon>
        <taxon>Suessiales</taxon>
        <taxon>Suessiaceae</taxon>
        <taxon>Polarella</taxon>
    </lineage>
</organism>
<evidence type="ECO:0000256" key="2">
    <source>
        <dbReference type="ARBA" id="ARBA00022553"/>
    </source>
</evidence>
<dbReference type="Pfam" id="PF00109">
    <property type="entry name" value="ketoacyl-synt"/>
    <property type="match status" value="1"/>
</dbReference>
<feature type="non-terminal residue" evidence="6">
    <location>
        <position position="620"/>
    </location>
</feature>
<evidence type="ECO:0000259" key="5">
    <source>
        <dbReference type="PROSITE" id="PS52004"/>
    </source>
</evidence>
<dbReference type="GO" id="GO:0006633">
    <property type="term" value="P:fatty acid biosynthetic process"/>
    <property type="evidence" value="ECO:0007669"/>
    <property type="project" value="TreeGrafter"/>
</dbReference>
<dbReference type="InterPro" id="IPR020841">
    <property type="entry name" value="PKS_Beta-ketoAc_synthase_dom"/>
</dbReference>
<keyword evidence="3" id="KW-0808">Transferase</keyword>
<protein>
    <recommendedName>
        <fullName evidence="8">Carrier domain-containing protein</fullName>
    </recommendedName>
</protein>
<dbReference type="SMART" id="SM00823">
    <property type="entry name" value="PKS_PP"/>
    <property type="match status" value="1"/>
</dbReference>
<name>A0A813DUM3_POLGL</name>
<dbReference type="PANTHER" id="PTHR43775:SF37">
    <property type="entry name" value="SI:DKEY-61P9.11"/>
    <property type="match status" value="1"/>
</dbReference>
<dbReference type="InterPro" id="IPR009081">
    <property type="entry name" value="PP-bd_ACP"/>
</dbReference>
<dbReference type="SMART" id="SM01294">
    <property type="entry name" value="PKS_PP_betabranch"/>
    <property type="match status" value="1"/>
</dbReference>
<proteinExistence type="predicted"/>
<comment type="caution">
    <text evidence="6">The sequence shown here is derived from an EMBL/GenBank/DDBJ whole genome shotgun (WGS) entry which is preliminary data.</text>
</comment>
<evidence type="ECO:0000313" key="7">
    <source>
        <dbReference type="Proteomes" id="UP000654075"/>
    </source>
</evidence>
<feature type="domain" description="Ketosynthase family 3 (KS3)" evidence="5">
    <location>
        <begin position="447"/>
        <end position="620"/>
    </location>
</feature>
<dbReference type="InterPro" id="IPR057326">
    <property type="entry name" value="KR_dom"/>
</dbReference>
<evidence type="ECO:0000256" key="3">
    <source>
        <dbReference type="ARBA" id="ARBA00022679"/>
    </source>
</evidence>
<dbReference type="PROSITE" id="PS50075">
    <property type="entry name" value="CARRIER"/>
    <property type="match status" value="1"/>
</dbReference>
<keyword evidence="2" id="KW-0597">Phosphoprotein</keyword>
<dbReference type="Pfam" id="PF00550">
    <property type="entry name" value="PP-binding"/>
    <property type="match status" value="1"/>
</dbReference>
<dbReference type="CDD" id="cd08955">
    <property type="entry name" value="KR_2_FAS_SDR_x"/>
    <property type="match status" value="1"/>
</dbReference>
<dbReference type="EMBL" id="CAJNNV010004636">
    <property type="protein sequence ID" value="CAE8591018.1"/>
    <property type="molecule type" value="Genomic_DNA"/>
</dbReference>
<dbReference type="SMART" id="SM00825">
    <property type="entry name" value="PKS_KS"/>
    <property type="match status" value="1"/>
</dbReference>
<dbReference type="PROSITE" id="PS52004">
    <property type="entry name" value="KS3_2"/>
    <property type="match status" value="1"/>
</dbReference>
<dbReference type="PANTHER" id="PTHR43775">
    <property type="entry name" value="FATTY ACID SYNTHASE"/>
    <property type="match status" value="1"/>
</dbReference>
<evidence type="ECO:0000313" key="6">
    <source>
        <dbReference type="EMBL" id="CAE8591018.1"/>
    </source>
</evidence>
<dbReference type="InterPro" id="IPR050091">
    <property type="entry name" value="PKS_NRPS_Biosynth_Enz"/>
</dbReference>
<accession>A0A813DUM3</accession>
<dbReference type="InterPro" id="IPR036736">
    <property type="entry name" value="ACP-like_sf"/>
</dbReference>
<dbReference type="Proteomes" id="UP000654075">
    <property type="component" value="Unassembled WGS sequence"/>
</dbReference>
<keyword evidence="7" id="KW-1185">Reference proteome</keyword>
<dbReference type="AlphaFoldDB" id="A0A813DUM3"/>
<dbReference type="SUPFAM" id="SSF53901">
    <property type="entry name" value="Thiolase-like"/>
    <property type="match status" value="1"/>
</dbReference>
<dbReference type="CDD" id="cd00833">
    <property type="entry name" value="PKS"/>
    <property type="match status" value="1"/>
</dbReference>
<dbReference type="GO" id="GO:0031177">
    <property type="term" value="F:phosphopantetheine binding"/>
    <property type="evidence" value="ECO:0007669"/>
    <property type="project" value="InterPro"/>
</dbReference>
<dbReference type="InterPro" id="IPR014030">
    <property type="entry name" value="Ketoacyl_synth_N"/>
</dbReference>
<dbReference type="InterPro" id="IPR013968">
    <property type="entry name" value="PKS_KR"/>
</dbReference>
<dbReference type="GO" id="GO:0004312">
    <property type="term" value="F:fatty acid synthase activity"/>
    <property type="evidence" value="ECO:0007669"/>
    <property type="project" value="TreeGrafter"/>
</dbReference>
<dbReference type="SMART" id="SM00822">
    <property type="entry name" value="PKS_KR"/>
    <property type="match status" value="1"/>
</dbReference>
<evidence type="ECO:0000259" key="4">
    <source>
        <dbReference type="PROSITE" id="PS50075"/>
    </source>
</evidence>
<dbReference type="InterPro" id="IPR036291">
    <property type="entry name" value="NAD(P)-bd_dom_sf"/>
</dbReference>
<gene>
    <name evidence="6" type="ORF">PGLA1383_LOCUS9713</name>
</gene>
<dbReference type="Gene3D" id="1.10.1200.10">
    <property type="entry name" value="ACP-like"/>
    <property type="match status" value="1"/>
</dbReference>
<dbReference type="Pfam" id="PF08659">
    <property type="entry name" value="KR"/>
    <property type="match status" value="1"/>
</dbReference>
<reference evidence="6" key="1">
    <citation type="submission" date="2021-02" db="EMBL/GenBank/DDBJ databases">
        <authorList>
            <person name="Dougan E. K."/>
            <person name="Rhodes N."/>
            <person name="Thang M."/>
            <person name="Chan C."/>
        </authorList>
    </citation>
    <scope>NUCLEOTIDE SEQUENCE</scope>
</reference>
<sequence>MAGAPVPLQACLWGLARAFRNEHPDLKVVCTDVGQQVGIGLAMQPHIWKVEQELAIREGQMEAGTEILAPRLIEVSASEVSPGGKPLAFSENASFVITGGLGALGLIFAKWLADGGAKHIALVSRSGRPPADCRMAFKRLASKVSVHTADISSLEDVKKMMGSLAKQGMPPVQGIIHAAGSLSDRMVVDLEQAHLKEVLAPKVQGTLNLHDAASGLALEFFALFSSVAALLGTPAQGNYCAANAFLDAFASHRRDHALPAVSIQWGPWAEVGMAARAGTSEVSIARIEASKGLAAMEAILASSPRLRTGTVCVARIKWKALMGQLPRVPPFLSRFAASASSAKAMPVGNYTLDDVKALVVGSLTDVLGNDDFDINTPLMEIGLDSLAGVEFRNRLQGSMEGLELSPTLMFDYPTVPDLIDYIWTQVGPVEDDDLAASGGPMVGGAVGEQLAFAGQSCRNPGGCSNHPGDFWRTLVSGQDTSSDLPSDRWDMDAFYDPDMDAPGKTHVRKGHFVVGIDQFDGEFFGVKEAEQRSMDPHQWLTLEISYDALVASGFTKETMNNLDCGVYVGCATLGGLSPDIPAAGPFTNIGYSYSGLSGRVSHTLSFRGPCFTIDTACSST</sequence>
<dbReference type="InterPro" id="IPR016039">
    <property type="entry name" value="Thiolase-like"/>
</dbReference>